<name>A0AAV7GSC5_DENCH</name>
<dbReference type="EMBL" id="JAGFBR010000011">
    <property type="protein sequence ID" value="KAH0458593.1"/>
    <property type="molecule type" value="Genomic_DNA"/>
</dbReference>
<comment type="caution">
    <text evidence="1">The sequence shown here is derived from an EMBL/GenBank/DDBJ whole genome shotgun (WGS) entry which is preliminary data.</text>
</comment>
<evidence type="ECO:0000313" key="2">
    <source>
        <dbReference type="Proteomes" id="UP000775213"/>
    </source>
</evidence>
<accession>A0AAV7GSC5</accession>
<organism evidence="1 2">
    <name type="scientific">Dendrobium chrysotoxum</name>
    <name type="common">Orchid</name>
    <dbReference type="NCBI Taxonomy" id="161865"/>
    <lineage>
        <taxon>Eukaryota</taxon>
        <taxon>Viridiplantae</taxon>
        <taxon>Streptophyta</taxon>
        <taxon>Embryophyta</taxon>
        <taxon>Tracheophyta</taxon>
        <taxon>Spermatophyta</taxon>
        <taxon>Magnoliopsida</taxon>
        <taxon>Liliopsida</taxon>
        <taxon>Asparagales</taxon>
        <taxon>Orchidaceae</taxon>
        <taxon>Epidendroideae</taxon>
        <taxon>Malaxideae</taxon>
        <taxon>Dendrobiinae</taxon>
        <taxon>Dendrobium</taxon>
    </lineage>
</organism>
<gene>
    <name evidence="1" type="ORF">IEQ34_011407</name>
</gene>
<dbReference type="AlphaFoldDB" id="A0AAV7GSC5"/>
<protein>
    <submittedName>
        <fullName evidence="1">Uncharacterized protein</fullName>
    </submittedName>
</protein>
<keyword evidence="2" id="KW-1185">Reference proteome</keyword>
<dbReference type="Proteomes" id="UP000775213">
    <property type="component" value="Unassembled WGS sequence"/>
</dbReference>
<evidence type="ECO:0000313" key="1">
    <source>
        <dbReference type="EMBL" id="KAH0458593.1"/>
    </source>
</evidence>
<reference evidence="1 2" key="1">
    <citation type="journal article" date="2021" name="Hortic Res">
        <title>Chromosome-scale assembly of the Dendrobium chrysotoxum genome enhances the understanding of orchid evolution.</title>
        <authorList>
            <person name="Zhang Y."/>
            <person name="Zhang G.Q."/>
            <person name="Zhang D."/>
            <person name="Liu X.D."/>
            <person name="Xu X.Y."/>
            <person name="Sun W.H."/>
            <person name="Yu X."/>
            <person name="Zhu X."/>
            <person name="Wang Z.W."/>
            <person name="Zhao X."/>
            <person name="Zhong W.Y."/>
            <person name="Chen H."/>
            <person name="Yin W.L."/>
            <person name="Huang T."/>
            <person name="Niu S.C."/>
            <person name="Liu Z.J."/>
        </authorList>
    </citation>
    <scope>NUCLEOTIDE SEQUENCE [LARGE SCALE GENOMIC DNA]</scope>
    <source>
        <strain evidence="1">Lindl</strain>
    </source>
</reference>
<sequence>MGAVSRTVIARETDSSARPFTVFSLDRSITTVNGGFRQMIGPTLSNCRLSSQFNPGLFSLV</sequence>
<proteinExistence type="predicted"/>